<dbReference type="SUPFAM" id="SSF74653">
    <property type="entry name" value="TolA/TonB C-terminal domain"/>
    <property type="match status" value="1"/>
</dbReference>
<comment type="function">
    <text evidence="13">Interacts with outer membrane receptor proteins that carry out high-affinity binding and energy dependent uptake into the periplasmic space of specific substrates. It could act to transduce energy from the cytoplasmic membrane to specific energy-requiring processes in the outer membrane, resulting in the release into the periplasm of ligands bound by these outer membrane proteins.</text>
</comment>
<dbReference type="PROSITE" id="PS52015">
    <property type="entry name" value="TONB_CTD"/>
    <property type="match status" value="1"/>
</dbReference>
<accession>A0A1G9MX87</accession>
<keyword evidence="11" id="KW-0472">Membrane</keyword>
<sequence length="110" mass="11721">MYKTGTMILAVAMSAMAFSAAPALAQDRERTSVEAPDYPRGAERRGVEGYAVVEYTVSPDGTVENPTVVEAQPEGVFDRAVLNAIEGWSYAPAEASTEGLVQRFDFSLGG</sequence>
<dbReference type="PRINTS" id="PR01374">
    <property type="entry name" value="TONBPROTEIN"/>
</dbReference>
<keyword evidence="10" id="KW-1133">Transmembrane helix</keyword>
<evidence type="ECO:0000256" key="4">
    <source>
        <dbReference type="ARBA" id="ARBA00022448"/>
    </source>
</evidence>
<feature type="chain" id="PRO_5011472690" description="Protein TonB" evidence="14">
    <location>
        <begin position="26"/>
        <end position="110"/>
    </location>
</feature>
<dbReference type="GO" id="GO:0098797">
    <property type="term" value="C:plasma membrane protein complex"/>
    <property type="evidence" value="ECO:0007669"/>
    <property type="project" value="TreeGrafter"/>
</dbReference>
<evidence type="ECO:0000256" key="8">
    <source>
        <dbReference type="ARBA" id="ARBA00022737"/>
    </source>
</evidence>
<comment type="subcellular location">
    <subcellularLocation>
        <location evidence="1 13">Cell inner membrane</location>
        <topology evidence="1 13">Single-pass membrane protein</topology>
        <orientation evidence="1 13">Periplasmic side</orientation>
    </subcellularLocation>
</comment>
<evidence type="ECO:0000256" key="3">
    <source>
        <dbReference type="ARBA" id="ARBA00022362"/>
    </source>
</evidence>
<dbReference type="InterPro" id="IPR051045">
    <property type="entry name" value="TonB-dependent_transducer"/>
</dbReference>
<keyword evidence="17" id="KW-1185">Reference proteome</keyword>
<name>A0A1G9MX87_9PROT</name>
<keyword evidence="13" id="KW-0735">Signal-anchor</keyword>
<dbReference type="Pfam" id="PF03544">
    <property type="entry name" value="TonB_C"/>
    <property type="match status" value="1"/>
</dbReference>
<keyword evidence="5 13" id="KW-1003">Cell membrane</keyword>
<evidence type="ECO:0000256" key="9">
    <source>
        <dbReference type="ARBA" id="ARBA00022927"/>
    </source>
</evidence>
<dbReference type="GO" id="GO:0015891">
    <property type="term" value="P:siderophore transport"/>
    <property type="evidence" value="ECO:0007669"/>
    <property type="project" value="InterPro"/>
</dbReference>
<dbReference type="GO" id="GO:0055085">
    <property type="term" value="P:transmembrane transport"/>
    <property type="evidence" value="ECO:0007669"/>
    <property type="project" value="InterPro"/>
</dbReference>
<evidence type="ECO:0000256" key="11">
    <source>
        <dbReference type="ARBA" id="ARBA00023136"/>
    </source>
</evidence>
<dbReference type="STRING" id="144026.SAMN04488568_102138"/>
<evidence type="ECO:0000256" key="2">
    <source>
        <dbReference type="ARBA" id="ARBA00006555"/>
    </source>
</evidence>
<dbReference type="GO" id="GO:0015031">
    <property type="term" value="P:protein transport"/>
    <property type="evidence" value="ECO:0007669"/>
    <property type="project" value="UniProtKB-UniRule"/>
</dbReference>
<dbReference type="InterPro" id="IPR006260">
    <property type="entry name" value="TonB/TolA_C"/>
</dbReference>
<evidence type="ECO:0000313" key="17">
    <source>
        <dbReference type="Proteomes" id="UP000199759"/>
    </source>
</evidence>
<protein>
    <recommendedName>
        <fullName evidence="3 13">Protein TonB</fullName>
    </recommendedName>
</protein>
<organism evidence="16 17">
    <name type="scientific">Maricaulis salignorans</name>
    <dbReference type="NCBI Taxonomy" id="144026"/>
    <lineage>
        <taxon>Bacteria</taxon>
        <taxon>Pseudomonadati</taxon>
        <taxon>Pseudomonadota</taxon>
        <taxon>Alphaproteobacteria</taxon>
        <taxon>Maricaulales</taxon>
        <taxon>Maricaulaceae</taxon>
        <taxon>Maricaulis</taxon>
    </lineage>
</organism>
<evidence type="ECO:0000256" key="14">
    <source>
        <dbReference type="SAM" id="SignalP"/>
    </source>
</evidence>
<reference evidence="16 17" key="1">
    <citation type="submission" date="2016-10" db="EMBL/GenBank/DDBJ databases">
        <authorList>
            <person name="de Groot N.N."/>
        </authorList>
    </citation>
    <scope>NUCLEOTIDE SEQUENCE [LARGE SCALE GENOMIC DNA]</scope>
    <source>
        <strain evidence="16 17">DSM 16077</strain>
    </source>
</reference>
<evidence type="ECO:0000256" key="12">
    <source>
        <dbReference type="ARBA" id="ARBA00025849"/>
    </source>
</evidence>
<keyword evidence="6 13" id="KW-0997">Cell inner membrane</keyword>
<feature type="signal peptide" evidence="14">
    <location>
        <begin position="1"/>
        <end position="25"/>
    </location>
</feature>
<proteinExistence type="inferred from homology"/>
<dbReference type="GO" id="GO:0030288">
    <property type="term" value="C:outer membrane-bounded periplasmic space"/>
    <property type="evidence" value="ECO:0007669"/>
    <property type="project" value="InterPro"/>
</dbReference>
<dbReference type="EMBL" id="FNHG01000002">
    <property type="protein sequence ID" value="SDL78641.1"/>
    <property type="molecule type" value="Genomic_DNA"/>
</dbReference>
<evidence type="ECO:0000256" key="5">
    <source>
        <dbReference type="ARBA" id="ARBA00022475"/>
    </source>
</evidence>
<dbReference type="InterPro" id="IPR003538">
    <property type="entry name" value="TonB"/>
</dbReference>
<evidence type="ECO:0000259" key="15">
    <source>
        <dbReference type="PROSITE" id="PS52015"/>
    </source>
</evidence>
<comment type="subunit">
    <text evidence="12">Homodimer. Forms a complex with the accessory proteins ExbB and ExbD.</text>
</comment>
<keyword evidence="4 13" id="KW-0813">Transport</keyword>
<evidence type="ECO:0000256" key="1">
    <source>
        <dbReference type="ARBA" id="ARBA00004383"/>
    </source>
</evidence>
<keyword evidence="8" id="KW-0677">Repeat</keyword>
<gene>
    <name evidence="16" type="ORF">SAMN04488568_102138</name>
</gene>
<evidence type="ECO:0000313" key="16">
    <source>
        <dbReference type="EMBL" id="SDL78641.1"/>
    </source>
</evidence>
<evidence type="ECO:0000256" key="6">
    <source>
        <dbReference type="ARBA" id="ARBA00022519"/>
    </source>
</evidence>
<dbReference type="InterPro" id="IPR037682">
    <property type="entry name" value="TonB_C"/>
</dbReference>
<dbReference type="NCBIfam" id="TIGR01352">
    <property type="entry name" value="tonB_Cterm"/>
    <property type="match status" value="1"/>
</dbReference>
<evidence type="ECO:0000256" key="10">
    <source>
        <dbReference type="ARBA" id="ARBA00022989"/>
    </source>
</evidence>
<feature type="domain" description="TonB C-terminal" evidence="15">
    <location>
        <begin position="23"/>
        <end position="110"/>
    </location>
</feature>
<comment type="similarity">
    <text evidence="2 13">Belongs to the TonB family.</text>
</comment>
<evidence type="ECO:0000256" key="7">
    <source>
        <dbReference type="ARBA" id="ARBA00022692"/>
    </source>
</evidence>
<keyword evidence="9 13" id="KW-0653">Protein transport</keyword>
<dbReference type="Proteomes" id="UP000199759">
    <property type="component" value="Unassembled WGS sequence"/>
</dbReference>
<keyword evidence="14" id="KW-0732">Signal</keyword>
<evidence type="ECO:0000256" key="13">
    <source>
        <dbReference type="RuleBase" id="RU362123"/>
    </source>
</evidence>
<dbReference type="PANTHER" id="PTHR33446">
    <property type="entry name" value="PROTEIN TONB-RELATED"/>
    <property type="match status" value="1"/>
</dbReference>
<dbReference type="OrthoDB" id="7632563at2"/>
<dbReference type="Gene3D" id="3.30.2420.10">
    <property type="entry name" value="TonB"/>
    <property type="match status" value="1"/>
</dbReference>
<dbReference type="PANTHER" id="PTHR33446:SF8">
    <property type="entry name" value="PROTEIN TONB"/>
    <property type="match status" value="1"/>
</dbReference>
<dbReference type="AlphaFoldDB" id="A0A1G9MX87"/>
<dbReference type="GO" id="GO:0031992">
    <property type="term" value="F:energy transducer activity"/>
    <property type="evidence" value="ECO:0007669"/>
    <property type="project" value="InterPro"/>
</dbReference>
<keyword evidence="7" id="KW-0812">Transmembrane</keyword>